<feature type="non-terminal residue" evidence="1">
    <location>
        <position position="1"/>
    </location>
</feature>
<comment type="caution">
    <text evidence="1">The sequence shown here is derived from an EMBL/GenBank/DDBJ whole genome shotgun (WGS) entry which is preliminary data.</text>
</comment>
<dbReference type="Proteomes" id="UP000287651">
    <property type="component" value="Unassembled WGS sequence"/>
</dbReference>
<evidence type="ECO:0000313" key="2">
    <source>
        <dbReference type="Proteomes" id="UP000287651"/>
    </source>
</evidence>
<reference evidence="1 2" key="1">
    <citation type="journal article" date="2014" name="Agronomy (Basel)">
        <title>A Draft Genome Sequence for Ensete ventricosum, the Drought-Tolerant Tree Against Hunger.</title>
        <authorList>
            <person name="Harrison J."/>
            <person name="Moore K.A."/>
            <person name="Paszkiewicz K."/>
            <person name="Jones T."/>
            <person name="Grant M."/>
            <person name="Ambacheew D."/>
            <person name="Muzemil S."/>
            <person name="Studholme D.J."/>
        </authorList>
    </citation>
    <scope>NUCLEOTIDE SEQUENCE [LARGE SCALE GENOMIC DNA]</scope>
</reference>
<name>A0A426X805_ENSVE</name>
<proteinExistence type="predicted"/>
<protein>
    <submittedName>
        <fullName evidence="1">Uncharacterized protein</fullName>
    </submittedName>
</protein>
<evidence type="ECO:0000313" key="1">
    <source>
        <dbReference type="EMBL" id="RRT35616.1"/>
    </source>
</evidence>
<dbReference type="EMBL" id="AMZH03024764">
    <property type="protein sequence ID" value="RRT35616.1"/>
    <property type="molecule type" value="Genomic_DNA"/>
</dbReference>
<dbReference type="AlphaFoldDB" id="A0A426X805"/>
<organism evidence="1 2">
    <name type="scientific">Ensete ventricosum</name>
    <name type="common">Abyssinian banana</name>
    <name type="synonym">Musa ensete</name>
    <dbReference type="NCBI Taxonomy" id="4639"/>
    <lineage>
        <taxon>Eukaryota</taxon>
        <taxon>Viridiplantae</taxon>
        <taxon>Streptophyta</taxon>
        <taxon>Embryophyta</taxon>
        <taxon>Tracheophyta</taxon>
        <taxon>Spermatophyta</taxon>
        <taxon>Magnoliopsida</taxon>
        <taxon>Liliopsida</taxon>
        <taxon>Zingiberales</taxon>
        <taxon>Musaceae</taxon>
        <taxon>Ensete</taxon>
    </lineage>
</organism>
<accession>A0A426X805</accession>
<gene>
    <name evidence="1" type="ORF">B296_00047040</name>
</gene>
<sequence length="169" mass="18707">GTHRETHWKLTEDIESLLGVHQEFAEGIKDFPGVCQKLAEGIESLLGVRQTKMIGSLPRWRREFAGRRPRDLLEDHQGLSKSLSGRWLYFRGPGIRTAGDGYTAQAGGCCWETYSGDIVYPCIPDLNGEDEVGQVSSSLAVSTRWISTAQLLQSDLATLGRGREENRSG</sequence>